<accession>A0A3R7KI81</accession>
<comment type="caution">
    <text evidence="2">The sequence shown here is derived from an EMBL/GenBank/DDBJ whole genome shotgun (WGS) entry which is preliminary data.</text>
</comment>
<evidence type="ECO:0000313" key="3">
    <source>
        <dbReference type="Proteomes" id="UP000283634"/>
    </source>
</evidence>
<keyword evidence="3" id="KW-1185">Reference proteome</keyword>
<feature type="region of interest" description="Disordered" evidence="1">
    <location>
        <begin position="58"/>
        <end position="144"/>
    </location>
</feature>
<dbReference type="GeneID" id="40334418"/>
<dbReference type="Proteomes" id="UP000283634">
    <property type="component" value="Unassembled WGS sequence"/>
</dbReference>
<name>A0A3R7KI81_TRYRA</name>
<reference evidence="2 3" key="1">
    <citation type="journal article" date="2018" name="BMC Genomics">
        <title>Genomic comparison of Trypanosoma conorhini and Trypanosoma rangeli to Trypanosoma cruzi strains of high and low virulence.</title>
        <authorList>
            <person name="Bradwell K.R."/>
            <person name="Koparde V.N."/>
            <person name="Matveyev A.V."/>
            <person name="Serrano M.G."/>
            <person name="Alves J.M."/>
            <person name="Parikh H."/>
            <person name="Huang B."/>
            <person name="Lee V."/>
            <person name="Espinosa-Alvarez O."/>
            <person name="Ortiz P.A."/>
            <person name="Costa-Martins A.G."/>
            <person name="Teixeira M.M."/>
            <person name="Buck G.A."/>
        </authorList>
    </citation>
    <scope>NUCLEOTIDE SEQUENCE [LARGE SCALE GENOMIC DNA]</scope>
    <source>
        <strain evidence="2 3">AM80</strain>
    </source>
</reference>
<dbReference type="AlphaFoldDB" id="A0A3R7KI81"/>
<dbReference type="RefSeq" id="XP_029233059.1">
    <property type="nucleotide sequence ID" value="XM_029387101.1"/>
</dbReference>
<dbReference type="EMBL" id="MKGL01001000">
    <property type="protein sequence ID" value="RNE94950.1"/>
    <property type="molecule type" value="Genomic_DNA"/>
</dbReference>
<feature type="non-terminal residue" evidence="2">
    <location>
        <position position="1"/>
    </location>
</feature>
<feature type="region of interest" description="Disordered" evidence="1">
    <location>
        <begin position="1"/>
        <end position="21"/>
    </location>
</feature>
<feature type="compositionally biased region" description="Basic and acidic residues" evidence="1">
    <location>
        <begin position="82"/>
        <end position="98"/>
    </location>
</feature>
<gene>
    <name evidence="2" type="ORF">TraAM80_10485</name>
</gene>
<feature type="compositionally biased region" description="Pro residues" evidence="1">
    <location>
        <begin position="1"/>
        <end position="11"/>
    </location>
</feature>
<evidence type="ECO:0000256" key="1">
    <source>
        <dbReference type="SAM" id="MobiDB-lite"/>
    </source>
</evidence>
<protein>
    <submittedName>
        <fullName evidence="2">Uncharacterized protein</fullName>
    </submittedName>
</protein>
<evidence type="ECO:0000313" key="2">
    <source>
        <dbReference type="EMBL" id="RNE94950.1"/>
    </source>
</evidence>
<sequence>PLATLQPPPPARTGGRGGAPRAWLHRRFAARRPRPTDTPAPSWRLRWRFARSKRGLRELKLVAPHPPDPPLLFRGRRPSRAPSEEAERGTGEEARQVEGAKMGNNGSTAPGRRLRRNFSCLARLSGPRAGSTPQRPTGNRLRAPPFFLLSVTPLSQEEAPY</sequence>
<proteinExistence type="predicted"/>
<organism evidence="2 3">
    <name type="scientific">Trypanosoma rangeli</name>
    <dbReference type="NCBI Taxonomy" id="5698"/>
    <lineage>
        <taxon>Eukaryota</taxon>
        <taxon>Discoba</taxon>
        <taxon>Euglenozoa</taxon>
        <taxon>Kinetoplastea</taxon>
        <taxon>Metakinetoplastina</taxon>
        <taxon>Trypanosomatida</taxon>
        <taxon>Trypanosomatidae</taxon>
        <taxon>Trypanosoma</taxon>
        <taxon>Herpetosoma</taxon>
    </lineage>
</organism>